<dbReference type="Pfam" id="PF00561">
    <property type="entry name" value="Abhydrolase_1"/>
    <property type="match status" value="1"/>
</dbReference>
<dbReference type="EMBL" id="UGQM01000001">
    <property type="protein sequence ID" value="STZ43032.1"/>
    <property type="molecule type" value="Genomic_DNA"/>
</dbReference>
<dbReference type="GO" id="GO:0018786">
    <property type="term" value="F:haloalkane dehalogenase activity"/>
    <property type="evidence" value="ECO:0007669"/>
    <property type="project" value="UniProtKB-EC"/>
</dbReference>
<dbReference type="Gene3D" id="3.40.50.1820">
    <property type="entry name" value="alpha/beta hydrolase"/>
    <property type="match status" value="1"/>
</dbReference>
<dbReference type="SUPFAM" id="SSF53474">
    <property type="entry name" value="alpha/beta-Hydrolases"/>
    <property type="match status" value="1"/>
</dbReference>
<dbReference type="GO" id="GO:0016746">
    <property type="term" value="F:acyltransferase activity"/>
    <property type="evidence" value="ECO:0007669"/>
    <property type="project" value="UniProtKB-KW"/>
</dbReference>
<keyword evidence="1 3" id="KW-0378">Hydrolase</keyword>
<protein>
    <submittedName>
        <fullName evidence="3">Hydrolase or acyltransferase of alpha/beta superfamily</fullName>
        <ecNumber evidence="3">3.8.1.5</ecNumber>
    </submittedName>
</protein>
<keyword evidence="3" id="KW-0808">Transferase</keyword>
<dbReference type="InterPro" id="IPR051340">
    <property type="entry name" value="Haloalkane_dehalogenase"/>
</dbReference>
<sequence>MDVLRTPDERFTDLPGFPFDPHYVEVGGLRMHYLDEGPADGDVVLLLHGEPSWSYLYRTMIPVLVDAGLRAVAIDLVGFGRSDKPADRADYTYQAHVDWTWGAVAALGLADITLVCQDWGGLIGLRLVGEHPDRFARVVAANTTLPTGDQHPGDAFLAWQRFSQETPDFPVGHIVNGGCVSTLAPDVIAAYDAPFPDDSFKAGARQFPTLVPTSPDDPAAPANRAAWEVLRRFDKPFLCAFSDSDPITRGADAALRTLIPGAHGQPEVTIAGGGHFLQEDRGPELAGVVVDFVRNTSV</sequence>
<evidence type="ECO:0000313" key="3">
    <source>
        <dbReference type="EMBL" id="STZ43032.1"/>
    </source>
</evidence>
<evidence type="ECO:0000256" key="1">
    <source>
        <dbReference type="ARBA" id="ARBA00022801"/>
    </source>
</evidence>
<evidence type="ECO:0000313" key="4">
    <source>
        <dbReference type="Proteomes" id="UP000254291"/>
    </source>
</evidence>
<reference evidence="3 4" key="1">
    <citation type="submission" date="2018-06" db="EMBL/GenBank/DDBJ databases">
        <authorList>
            <consortium name="Pathogen Informatics"/>
            <person name="Doyle S."/>
        </authorList>
    </citation>
    <scope>NUCLEOTIDE SEQUENCE [LARGE SCALE GENOMIC DNA]</scope>
    <source>
        <strain evidence="3 4">NCTC10742</strain>
    </source>
</reference>
<name>A0A378SJN6_9MYCO</name>
<gene>
    <name evidence="3" type="primary">dhmA</name>
    <name evidence="3" type="ORF">NCTC10742_02249</name>
</gene>
<dbReference type="RefSeq" id="WP_013472032.1">
    <property type="nucleotide sequence ID" value="NZ_JACKST010000156.1"/>
</dbReference>
<dbReference type="InterPro" id="IPR029058">
    <property type="entry name" value="AB_hydrolase_fold"/>
</dbReference>
<dbReference type="PRINTS" id="PR00412">
    <property type="entry name" value="EPOXHYDRLASE"/>
</dbReference>
<evidence type="ECO:0000259" key="2">
    <source>
        <dbReference type="Pfam" id="PF00561"/>
    </source>
</evidence>
<feature type="domain" description="AB hydrolase-1" evidence="2">
    <location>
        <begin position="43"/>
        <end position="280"/>
    </location>
</feature>
<keyword evidence="3" id="KW-0012">Acyltransferase</keyword>
<proteinExistence type="predicted"/>
<dbReference type="PANTHER" id="PTHR42977:SF3">
    <property type="entry name" value="AB HYDROLASE-1 DOMAIN-CONTAINING PROTEIN"/>
    <property type="match status" value="1"/>
</dbReference>
<dbReference type="PANTHER" id="PTHR42977">
    <property type="entry name" value="HYDROLASE-RELATED"/>
    <property type="match status" value="1"/>
</dbReference>
<organism evidence="3 4">
    <name type="scientific">Mycolicibacterium gilvum</name>
    <dbReference type="NCBI Taxonomy" id="1804"/>
    <lineage>
        <taxon>Bacteria</taxon>
        <taxon>Bacillati</taxon>
        <taxon>Actinomycetota</taxon>
        <taxon>Actinomycetes</taxon>
        <taxon>Mycobacteriales</taxon>
        <taxon>Mycobacteriaceae</taxon>
        <taxon>Mycolicibacterium</taxon>
    </lineage>
</organism>
<dbReference type="GO" id="GO:0004301">
    <property type="term" value="F:epoxide hydrolase activity"/>
    <property type="evidence" value="ECO:0007669"/>
    <property type="project" value="TreeGrafter"/>
</dbReference>
<dbReference type="PRINTS" id="PR00111">
    <property type="entry name" value="ABHYDROLASE"/>
</dbReference>
<dbReference type="EC" id="3.8.1.5" evidence="3"/>
<dbReference type="NCBIfam" id="NF002043">
    <property type="entry name" value="PRK00870.1"/>
    <property type="match status" value="1"/>
</dbReference>
<accession>A0A378SJN6</accession>
<dbReference type="AlphaFoldDB" id="A0A378SJN6"/>
<dbReference type="InterPro" id="IPR000639">
    <property type="entry name" value="Epox_hydrolase-like"/>
</dbReference>
<dbReference type="InterPro" id="IPR000073">
    <property type="entry name" value="AB_hydrolase_1"/>
</dbReference>
<dbReference type="Proteomes" id="UP000254291">
    <property type="component" value="Unassembled WGS sequence"/>
</dbReference>